<dbReference type="AlphaFoldDB" id="A0A812E2I0"/>
<dbReference type="Gene3D" id="3.30.830.10">
    <property type="entry name" value="Metalloenzyme, LuxS/M16 peptidase-like"/>
    <property type="match status" value="3"/>
</dbReference>
<proteinExistence type="predicted"/>
<name>A0A812E2I0_ACAPH</name>
<evidence type="ECO:0000256" key="1">
    <source>
        <dbReference type="SAM" id="Coils"/>
    </source>
</evidence>
<dbReference type="GO" id="GO:0046872">
    <property type="term" value="F:metal ion binding"/>
    <property type="evidence" value="ECO:0007669"/>
    <property type="project" value="InterPro"/>
</dbReference>
<dbReference type="FunFam" id="3.30.830.10:FF:000031">
    <property type="entry name" value="Putative zinc metalloprotease"/>
    <property type="match status" value="1"/>
</dbReference>
<dbReference type="SUPFAM" id="SSF63411">
    <property type="entry name" value="LuxS/MPP-like metallohydrolase"/>
    <property type="match status" value="3"/>
</dbReference>
<feature type="domain" description="Peptidase M16 C-terminal" evidence="2">
    <location>
        <begin position="525"/>
        <end position="639"/>
    </location>
</feature>
<dbReference type="OrthoDB" id="4953at2759"/>
<keyword evidence="1" id="KW-0175">Coiled coil</keyword>
<dbReference type="PANTHER" id="PTHR43016">
    <property type="entry name" value="PRESEQUENCE PROTEASE"/>
    <property type="match status" value="1"/>
</dbReference>
<evidence type="ECO:0000259" key="2">
    <source>
        <dbReference type="Pfam" id="PF05193"/>
    </source>
</evidence>
<dbReference type="InterPro" id="IPR011249">
    <property type="entry name" value="Metalloenz_LuxS/M16"/>
</dbReference>
<feature type="coiled-coil region" evidence="1">
    <location>
        <begin position="183"/>
        <end position="214"/>
    </location>
</feature>
<dbReference type="PANTHER" id="PTHR43016:SF16">
    <property type="entry name" value="METALLOPROTEASE, PUTATIVE (AFU_ORTHOLOGUE AFUA_4G07610)-RELATED"/>
    <property type="match status" value="1"/>
</dbReference>
<dbReference type="InterPro" id="IPR007863">
    <property type="entry name" value="Peptidase_M16_C"/>
</dbReference>
<gene>
    <name evidence="3" type="ORF">SPHA_63451</name>
</gene>
<evidence type="ECO:0000313" key="4">
    <source>
        <dbReference type="Proteomes" id="UP000597762"/>
    </source>
</evidence>
<keyword evidence="4" id="KW-1185">Reference proteome</keyword>
<comment type="caution">
    <text evidence="3">The sequence shown here is derived from an EMBL/GenBank/DDBJ whole genome shotgun (WGS) entry which is preliminary data.</text>
</comment>
<dbReference type="Proteomes" id="UP000597762">
    <property type="component" value="Unassembled WGS sequence"/>
</dbReference>
<accession>A0A812E2I0</accession>
<sequence>MVLAAWRGPKAKEQQLVMALKILLEYLTYTAISPLQRDFVELEEPYCSMVKHSLIENTETVIYLHFQSVPKDKLSDIIPRLKQTLEKIASKEEKIDISRMRTVIKRKILDLLNSVETEPHDTLAFILIGDFLFGETKEDLDVRTNPLSCYEMLEKEEEDYWVNLLKTYCIGKPYVAITGSPSIALMQTMAEAEKERLKKQKEALGEEGLKQKEEALKNANKENEIKPSDDILRSLPVPDVGLIQFHPLKPYCNYKNKDVEKSDRFPIDEIPFKFQLDDLHTNFVQMMVLMDSVDIPMDLRYYLPLYLEVLFESPILRDGVIIPREKVIAQLQADTLENHASLGLEGSKFFCGGFPQTVLISLKVQCEKYHKGIQWLKEILYQVQFTEERLKIAATKFINDVPMLKRHGAAVARTVLYNLIYSKDCNIHVNGMLRQHKFLTGLLVQLESDPSSVINKMEKLRTLLTKADNLCVHMAANLKNLSADIPLEKPWVHFLPESAGVCSDKSKEFLRRTSDYVLSVDGVLPKRVIVGIGSEESAYLYLAVPSIAAYHDPDLPALMVLLQYLTQCEGPMWRQIRGLGFSYSYSMMINEESGLLYLVLGRSVNLVEAYKAAQNIVMSYIKGDSQFNEIELESARSSLIFEIIDLEKTTADVSMASLRSYLKCVSHNYNRDMLKKVAQVTLDDLKRVGEKYVVDFFDANKVRCSVCCHPSKVEEIRNGLKQVNLELDVLPSLDEGFLVDIHE</sequence>
<organism evidence="3 4">
    <name type="scientific">Acanthosepion pharaonis</name>
    <name type="common">Pharaoh cuttlefish</name>
    <name type="synonym">Sepia pharaonis</name>
    <dbReference type="NCBI Taxonomy" id="158019"/>
    <lineage>
        <taxon>Eukaryota</taxon>
        <taxon>Metazoa</taxon>
        <taxon>Spiralia</taxon>
        <taxon>Lophotrochozoa</taxon>
        <taxon>Mollusca</taxon>
        <taxon>Cephalopoda</taxon>
        <taxon>Coleoidea</taxon>
        <taxon>Decapodiformes</taxon>
        <taxon>Sepiida</taxon>
        <taxon>Sepiina</taxon>
        <taxon>Sepiidae</taxon>
        <taxon>Acanthosepion</taxon>
    </lineage>
</organism>
<protein>
    <recommendedName>
        <fullName evidence="2">Peptidase M16 C-terminal domain-containing protein</fullName>
    </recommendedName>
</protein>
<dbReference type="EMBL" id="CAHIKZ030004545">
    <property type="protein sequence ID" value="CAE1312181.1"/>
    <property type="molecule type" value="Genomic_DNA"/>
</dbReference>
<evidence type="ECO:0000313" key="3">
    <source>
        <dbReference type="EMBL" id="CAE1312181.1"/>
    </source>
</evidence>
<reference evidence="3" key="1">
    <citation type="submission" date="2021-01" db="EMBL/GenBank/DDBJ databases">
        <authorList>
            <person name="Li R."/>
            <person name="Bekaert M."/>
        </authorList>
    </citation>
    <scope>NUCLEOTIDE SEQUENCE</scope>
    <source>
        <strain evidence="3">Farmed</strain>
    </source>
</reference>
<dbReference type="Pfam" id="PF05193">
    <property type="entry name" value="Peptidase_M16_C"/>
    <property type="match status" value="1"/>
</dbReference>